<proteinExistence type="inferred from homology"/>
<dbReference type="AlphaFoldDB" id="A0A1W6N3S1"/>
<dbReference type="GO" id="GO:0006508">
    <property type="term" value="P:proteolysis"/>
    <property type="evidence" value="ECO:0007669"/>
    <property type="project" value="UniProtKB-KW"/>
</dbReference>
<evidence type="ECO:0000256" key="1">
    <source>
        <dbReference type="ARBA" id="ARBA00001947"/>
    </source>
</evidence>
<keyword evidence="5" id="KW-0732">Signal</keyword>
<dbReference type="InterPro" id="IPR009045">
    <property type="entry name" value="Zn_M74/Hedgehog-like"/>
</dbReference>
<dbReference type="GO" id="GO:0046872">
    <property type="term" value="F:metal ion binding"/>
    <property type="evidence" value="ECO:0007669"/>
    <property type="project" value="UniProtKB-KW"/>
</dbReference>
<comment type="pathway">
    <text evidence="2">Cell wall biogenesis; cell wall polysaccharide biosynthesis.</text>
</comment>
<dbReference type="Pfam" id="PF05951">
    <property type="entry name" value="Peptidase_M15_2"/>
    <property type="match status" value="1"/>
</dbReference>
<comment type="similarity">
    <text evidence="10">Belongs to the peptidase M15 family.</text>
</comment>
<organism evidence="12 13">
    <name type="scientific">Candidatus Nucleicultrix amoebiphila FS5</name>
    <dbReference type="NCBI Taxonomy" id="1414854"/>
    <lineage>
        <taxon>Bacteria</taxon>
        <taxon>Pseudomonadati</taxon>
        <taxon>Pseudomonadota</taxon>
        <taxon>Alphaproteobacteria</taxon>
        <taxon>Holosporales</taxon>
        <taxon>Candidatus Nucleicultricaceae</taxon>
        <taxon>Candidatus Nucleicultrix</taxon>
    </lineage>
</organism>
<dbReference type="InterPro" id="IPR010275">
    <property type="entry name" value="MepK"/>
</dbReference>
<dbReference type="PROSITE" id="PS51318">
    <property type="entry name" value="TAT"/>
    <property type="match status" value="1"/>
</dbReference>
<reference evidence="12 13" key="1">
    <citation type="submission" date="2014-06" db="EMBL/GenBank/DDBJ databases">
        <title>The genome of the endonuclear symbiont Nucleicultrix amoebiphila.</title>
        <authorList>
            <person name="Schulz F."/>
            <person name="Horn M."/>
        </authorList>
    </citation>
    <scope>NUCLEOTIDE SEQUENCE [LARGE SCALE GENOMIC DNA]</scope>
    <source>
        <strain evidence="12 13">FS5</strain>
    </source>
</reference>
<name>A0A1W6N3S1_9PROT</name>
<dbReference type="KEGG" id="naf:GQ61_03430"/>
<dbReference type="PANTHER" id="PTHR37425">
    <property type="match status" value="1"/>
</dbReference>
<keyword evidence="4" id="KW-0479">Metal-binding</keyword>
<keyword evidence="13" id="KW-1185">Reference proteome</keyword>
<keyword evidence="9" id="KW-0961">Cell wall biogenesis/degradation</keyword>
<evidence type="ECO:0000313" key="12">
    <source>
        <dbReference type="EMBL" id="ARN84530.1"/>
    </source>
</evidence>
<comment type="cofactor">
    <cofactor evidence="1">
        <name>Zn(2+)</name>
        <dbReference type="ChEBI" id="CHEBI:29105"/>
    </cofactor>
</comment>
<dbReference type="GO" id="GO:0071555">
    <property type="term" value="P:cell wall organization"/>
    <property type="evidence" value="ECO:0007669"/>
    <property type="project" value="UniProtKB-KW"/>
</dbReference>
<evidence type="ECO:0000256" key="2">
    <source>
        <dbReference type="ARBA" id="ARBA00004776"/>
    </source>
</evidence>
<keyword evidence="6" id="KW-0378">Hydrolase</keyword>
<evidence type="ECO:0000256" key="10">
    <source>
        <dbReference type="ARBA" id="ARBA00093448"/>
    </source>
</evidence>
<evidence type="ECO:0000256" key="11">
    <source>
        <dbReference type="ARBA" id="ARBA00093666"/>
    </source>
</evidence>
<keyword evidence="3" id="KW-0645">Protease</keyword>
<evidence type="ECO:0000256" key="5">
    <source>
        <dbReference type="ARBA" id="ARBA00022729"/>
    </source>
</evidence>
<dbReference type="SUPFAM" id="SSF55166">
    <property type="entry name" value="Hedgehog/DD-peptidase"/>
    <property type="match status" value="1"/>
</dbReference>
<protein>
    <recommendedName>
        <fullName evidence="11">Murein endopeptidase K</fullName>
    </recommendedName>
</protein>
<dbReference type="EMBL" id="CP008743">
    <property type="protein sequence ID" value="ARN84530.1"/>
    <property type="molecule type" value="Genomic_DNA"/>
</dbReference>
<keyword evidence="7" id="KW-0862">Zinc</keyword>
<evidence type="ECO:0000313" key="13">
    <source>
        <dbReference type="Proteomes" id="UP000237351"/>
    </source>
</evidence>
<dbReference type="OrthoDB" id="9782994at2"/>
<dbReference type="InterPro" id="IPR006311">
    <property type="entry name" value="TAT_signal"/>
</dbReference>
<evidence type="ECO:0000256" key="4">
    <source>
        <dbReference type="ARBA" id="ARBA00022723"/>
    </source>
</evidence>
<dbReference type="RefSeq" id="WP_085783954.1">
    <property type="nucleotide sequence ID" value="NZ_CP008743.1"/>
</dbReference>
<accession>A0A1W6N3S1</accession>
<dbReference type="GO" id="GO:0008237">
    <property type="term" value="F:metallopeptidase activity"/>
    <property type="evidence" value="ECO:0007669"/>
    <property type="project" value="UniProtKB-KW"/>
</dbReference>
<gene>
    <name evidence="12" type="ORF">GQ61_03430</name>
</gene>
<evidence type="ECO:0000256" key="7">
    <source>
        <dbReference type="ARBA" id="ARBA00022833"/>
    </source>
</evidence>
<keyword evidence="8" id="KW-0482">Metalloprotease</keyword>
<dbReference type="Gene3D" id="3.30.1380.10">
    <property type="match status" value="1"/>
</dbReference>
<dbReference type="PANTHER" id="PTHR37425:SF1">
    <property type="entry name" value="OUTER MEMBRANE PROTEIN"/>
    <property type="match status" value="1"/>
</dbReference>
<evidence type="ECO:0000256" key="3">
    <source>
        <dbReference type="ARBA" id="ARBA00022670"/>
    </source>
</evidence>
<evidence type="ECO:0000256" key="6">
    <source>
        <dbReference type="ARBA" id="ARBA00022801"/>
    </source>
</evidence>
<evidence type="ECO:0000256" key="8">
    <source>
        <dbReference type="ARBA" id="ARBA00023049"/>
    </source>
</evidence>
<dbReference type="Proteomes" id="UP000237351">
    <property type="component" value="Chromosome"/>
</dbReference>
<sequence>MNNGFKLTRRQFLVGTSATMATSLVTPSIAKAQTPVKALSLYNTHTGEFFKEAYCEHGCYIKESIAKINHIMRDWRTNEITQMDVKLIDLLHHLHQKIGNNKPFEIISAYRCPRTNSMLREAGNHVAKNSFHLKGQAIDIQMSGFNLQYLRDAAYQTNAKGVGYYPSSGFIHVDVGHRAHKKNLQARW</sequence>
<evidence type="ECO:0000256" key="9">
    <source>
        <dbReference type="ARBA" id="ARBA00023316"/>
    </source>
</evidence>